<proteinExistence type="predicted"/>
<feature type="DNA-binding region" description="H-T-H motif" evidence="4">
    <location>
        <begin position="37"/>
        <end position="56"/>
    </location>
</feature>
<reference evidence="6 7" key="1">
    <citation type="journal article" date="2018" name="Environ. Microbiol.">
        <title>Novel energy conservation strategies and behaviour of Pelotomaculum schinkii driving syntrophic propionate catabolism.</title>
        <authorList>
            <person name="Hidalgo-Ahumada C.A.P."/>
            <person name="Nobu M.K."/>
            <person name="Narihiro T."/>
            <person name="Tamaki H."/>
            <person name="Liu W.T."/>
            <person name="Kamagata Y."/>
            <person name="Stams A.J.M."/>
            <person name="Imachi H."/>
            <person name="Sousa D.Z."/>
        </authorList>
    </citation>
    <scope>NUCLEOTIDE SEQUENCE [LARGE SCALE GENOMIC DNA]</scope>
    <source>
        <strain evidence="6 7">MGP</strain>
    </source>
</reference>
<evidence type="ECO:0000256" key="4">
    <source>
        <dbReference type="PROSITE-ProRule" id="PRU00335"/>
    </source>
</evidence>
<dbReference type="InterPro" id="IPR009057">
    <property type="entry name" value="Homeodomain-like_sf"/>
</dbReference>
<evidence type="ECO:0000313" key="6">
    <source>
        <dbReference type="EMBL" id="TEB13004.1"/>
    </source>
</evidence>
<dbReference type="SUPFAM" id="SSF46689">
    <property type="entry name" value="Homeodomain-like"/>
    <property type="match status" value="1"/>
</dbReference>
<dbReference type="PROSITE" id="PS50977">
    <property type="entry name" value="HTH_TETR_2"/>
    <property type="match status" value="1"/>
</dbReference>
<keyword evidence="7" id="KW-1185">Reference proteome</keyword>
<dbReference type="Pfam" id="PF00440">
    <property type="entry name" value="TetR_N"/>
    <property type="match status" value="1"/>
</dbReference>
<dbReference type="InterPro" id="IPR036271">
    <property type="entry name" value="Tet_transcr_reg_TetR-rel_C_sf"/>
</dbReference>
<dbReference type="GO" id="GO:0003700">
    <property type="term" value="F:DNA-binding transcription factor activity"/>
    <property type="evidence" value="ECO:0007669"/>
    <property type="project" value="TreeGrafter"/>
</dbReference>
<dbReference type="GO" id="GO:0000976">
    <property type="term" value="F:transcription cis-regulatory region binding"/>
    <property type="evidence" value="ECO:0007669"/>
    <property type="project" value="TreeGrafter"/>
</dbReference>
<dbReference type="InterPro" id="IPR050109">
    <property type="entry name" value="HTH-type_TetR-like_transc_reg"/>
</dbReference>
<dbReference type="Gene3D" id="1.10.357.10">
    <property type="entry name" value="Tetracycline Repressor, domain 2"/>
    <property type="match status" value="1"/>
</dbReference>
<evidence type="ECO:0000256" key="3">
    <source>
        <dbReference type="ARBA" id="ARBA00023163"/>
    </source>
</evidence>
<dbReference type="EMBL" id="QFFZ01000004">
    <property type="protein sequence ID" value="TEB13004.1"/>
    <property type="molecule type" value="Genomic_DNA"/>
</dbReference>
<sequence length="208" mass="23748">MEQIRRNRTEKKKEETRKRIVSIAIELFNRQGFDRTTVEQIAEEADVARGTIFNHFPVKEAIVHAYVQTALRDTGSEAINKLARLPDIRSRLTVLLRHSLQWFEQNLRADVLEKYMVYMMQRAFETLKDQALRSGFNNILIPVLGEGQSAGEIRRDIPAEELANHLEWLSASMIILWLACPEKSAAEIIDREIDLFLSGAAGGSAQNK</sequence>
<dbReference type="RefSeq" id="WP_134212523.1">
    <property type="nucleotide sequence ID" value="NZ_QFFZ01000004.1"/>
</dbReference>
<dbReference type="PANTHER" id="PTHR30055:SF234">
    <property type="entry name" value="HTH-TYPE TRANSCRIPTIONAL REGULATOR BETI"/>
    <property type="match status" value="1"/>
</dbReference>
<feature type="domain" description="HTH tetR-type" evidence="5">
    <location>
        <begin position="14"/>
        <end position="74"/>
    </location>
</feature>
<evidence type="ECO:0000256" key="1">
    <source>
        <dbReference type="ARBA" id="ARBA00023015"/>
    </source>
</evidence>
<accession>A0A4Y7RVH8</accession>
<comment type="caution">
    <text evidence="6">The sequence shown here is derived from an EMBL/GenBank/DDBJ whole genome shotgun (WGS) entry which is preliminary data.</text>
</comment>
<keyword evidence="3" id="KW-0804">Transcription</keyword>
<dbReference type="SUPFAM" id="SSF48498">
    <property type="entry name" value="Tetracyclin repressor-like, C-terminal domain"/>
    <property type="match status" value="1"/>
</dbReference>
<protein>
    <submittedName>
        <fullName evidence="6">HTH-type transcriptional regulator AcrR</fullName>
    </submittedName>
</protein>
<dbReference type="Proteomes" id="UP000297597">
    <property type="component" value="Unassembled WGS sequence"/>
</dbReference>
<gene>
    <name evidence="6" type="primary">acrR</name>
    <name evidence="6" type="ORF">Pmgp_00642</name>
</gene>
<keyword evidence="1" id="KW-0805">Transcription regulation</keyword>
<evidence type="ECO:0000256" key="2">
    <source>
        <dbReference type="ARBA" id="ARBA00023125"/>
    </source>
</evidence>
<evidence type="ECO:0000259" key="5">
    <source>
        <dbReference type="PROSITE" id="PS50977"/>
    </source>
</evidence>
<name>A0A4Y7RVH8_9FIRM</name>
<organism evidence="6 7">
    <name type="scientific">Pelotomaculum propionicicum</name>
    <dbReference type="NCBI Taxonomy" id="258475"/>
    <lineage>
        <taxon>Bacteria</taxon>
        <taxon>Bacillati</taxon>
        <taxon>Bacillota</taxon>
        <taxon>Clostridia</taxon>
        <taxon>Eubacteriales</taxon>
        <taxon>Desulfotomaculaceae</taxon>
        <taxon>Pelotomaculum</taxon>
    </lineage>
</organism>
<dbReference type="OrthoDB" id="268339at2"/>
<dbReference type="PANTHER" id="PTHR30055">
    <property type="entry name" value="HTH-TYPE TRANSCRIPTIONAL REGULATOR RUTR"/>
    <property type="match status" value="1"/>
</dbReference>
<dbReference type="InterPro" id="IPR001647">
    <property type="entry name" value="HTH_TetR"/>
</dbReference>
<dbReference type="AlphaFoldDB" id="A0A4Y7RVH8"/>
<keyword evidence="2 4" id="KW-0238">DNA-binding</keyword>
<evidence type="ECO:0000313" key="7">
    <source>
        <dbReference type="Proteomes" id="UP000297597"/>
    </source>
</evidence>
<dbReference type="PRINTS" id="PR00455">
    <property type="entry name" value="HTHTETR"/>
</dbReference>